<dbReference type="PROSITE" id="PS50823">
    <property type="entry name" value="KH_TYPE_2"/>
    <property type="match status" value="1"/>
</dbReference>
<dbReference type="OrthoDB" id="9805918at2"/>
<dbReference type="NCBIfam" id="TIGR00231">
    <property type="entry name" value="small_GTP"/>
    <property type="match status" value="1"/>
</dbReference>
<dbReference type="HOGENOM" id="CLU_038009_1_0_14"/>
<feature type="domain" description="KH type-2" evidence="9">
    <location>
        <begin position="200"/>
        <end position="276"/>
    </location>
</feature>
<dbReference type="Gene3D" id="3.30.300.20">
    <property type="match status" value="1"/>
</dbReference>
<evidence type="ECO:0000313" key="12">
    <source>
        <dbReference type="Proteomes" id="UP000001845"/>
    </source>
</evidence>
<dbReference type="KEGG" id="mcd:MCRO_0112"/>
<evidence type="ECO:0000256" key="6">
    <source>
        <dbReference type="HAMAP-Rule" id="MF_00367"/>
    </source>
</evidence>
<dbReference type="CDD" id="cd04163">
    <property type="entry name" value="Era"/>
    <property type="match status" value="1"/>
</dbReference>
<dbReference type="InterPro" id="IPR004044">
    <property type="entry name" value="KH_dom_type_2"/>
</dbReference>
<feature type="binding site" evidence="6">
    <location>
        <begin position="57"/>
        <end position="61"/>
    </location>
    <ligand>
        <name>GTP</name>
        <dbReference type="ChEBI" id="CHEBI:37565"/>
    </ligand>
</feature>
<keyword evidence="5 6" id="KW-0342">GTP-binding</keyword>
<dbReference type="GO" id="GO:0005886">
    <property type="term" value="C:plasma membrane"/>
    <property type="evidence" value="ECO:0007669"/>
    <property type="project" value="UniProtKB-SubCell"/>
</dbReference>
<dbReference type="InterPro" id="IPR005662">
    <property type="entry name" value="GTPase_Era-like"/>
</dbReference>
<name>D5E4U4_MYCCM</name>
<feature type="binding site" evidence="6">
    <location>
        <begin position="118"/>
        <end position="121"/>
    </location>
    <ligand>
        <name>GTP</name>
        <dbReference type="ChEBI" id="CHEBI:37565"/>
    </ligand>
</feature>
<dbReference type="SUPFAM" id="SSF52540">
    <property type="entry name" value="P-loop containing nucleoside triphosphate hydrolases"/>
    <property type="match status" value="1"/>
</dbReference>
<dbReference type="NCBIfam" id="TIGR00436">
    <property type="entry name" value="era"/>
    <property type="match status" value="1"/>
</dbReference>
<dbReference type="InterPro" id="IPR009019">
    <property type="entry name" value="KH_sf_prok-type"/>
</dbReference>
<keyword evidence="6" id="KW-0699">rRNA-binding</keyword>
<reference evidence="11 12" key="3">
    <citation type="journal article" date="2011" name="J. Bacteriol.">
        <title>Genome sequences of Mycoplasma alligatoris A21JP2T and Mycoplasma crocodyli MP145T.</title>
        <authorList>
            <person name="Brown D.R."/>
            <person name="Farmerie W.G."/>
            <person name="May M."/>
            <person name="Benders G.A."/>
            <person name="Durkin A.S."/>
            <person name="Hlavinka K."/>
            <person name="Hostetler J."/>
            <person name="Jackson J."/>
            <person name="Johnson J."/>
            <person name="Miller R.H."/>
            <person name="Paralanov V."/>
            <person name="Radune D."/>
            <person name="Szczypinski B."/>
            <person name="Glass J.I."/>
        </authorList>
    </citation>
    <scope>NUCLEOTIDE SEQUENCE [LARGE SCALE GENOMIC DNA]</scope>
    <source>
        <strain evidence="12">ATCC 51981 / MP145</strain>
    </source>
</reference>
<feature type="region of interest" description="G4" evidence="7">
    <location>
        <begin position="118"/>
        <end position="121"/>
    </location>
</feature>
<evidence type="ECO:0000256" key="8">
    <source>
        <dbReference type="RuleBase" id="RU003761"/>
    </source>
</evidence>
<feature type="region of interest" description="G3" evidence="7">
    <location>
        <begin position="57"/>
        <end position="60"/>
    </location>
</feature>
<dbReference type="GO" id="GO:0005829">
    <property type="term" value="C:cytosol"/>
    <property type="evidence" value="ECO:0007669"/>
    <property type="project" value="TreeGrafter"/>
</dbReference>
<evidence type="ECO:0000313" key="11">
    <source>
        <dbReference type="EMBL" id="ADE19902.1"/>
    </source>
</evidence>
<keyword evidence="12" id="KW-1185">Reference proteome</keyword>
<dbReference type="PANTHER" id="PTHR42698">
    <property type="entry name" value="GTPASE ERA"/>
    <property type="match status" value="1"/>
</dbReference>
<evidence type="ECO:0000256" key="2">
    <source>
        <dbReference type="ARBA" id="ARBA00020484"/>
    </source>
</evidence>
<feature type="domain" description="Era-type G" evidence="10">
    <location>
        <begin position="2"/>
        <end position="169"/>
    </location>
</feature>
<dbReference type="InterPro" id="IPR005225">
    <property type="entry name" value="Small_GTP-bd"/>
</dbReference>
<dbReference type="Pfam" id="PF07650">
    <property type="entry name" value="KH_2"/>
    <property type="match status" value="1"/>
</dbReference>
<gene>
    <name evidence="6 11" type="primary">era</name>
    <name evidence="11" type="ordered locus">MCRO_0112</name>
</gene>
<evidence type="ECO:0000256" key="5">
    <source>
        <dbReference type="ARBA" id="ARBA00023134"/>
    </source>
</evidence>
<dbReference type="STRING" id="512564.MCRO_0112"/>
<dbReference type="PROSITE" id="PS51713">
    <property type="entry name" value="G_ERA"/>
    <property type="match status" value="1"/>
</dbReference>
<comment type="similarity">
    <text evidence="1 6 7 8">Belongs to the TRAFAC class TrmE-Era-EngA-EngB-Septin-like GTPase superfamily. Era GTPase family.</text>
</comment>
<keyword evidence="6" id="KW-0690">Ribosome biogenesis</keyword>
<protein>
    <recommendedName>
        <fullName evidence="2 6">GTPase Era</fullName>
    </recommendedName>
</protein>
<feature type="binding site" evidence="6">
    <location>
        <begin position="10"/>
        <end position="17"/>
    </location>
    <ligand>
        <name>GTP</name>
        <dbReference type="ChEBI" id="CHEBI:37565"/>
    </ligand>
</feature>
<keyword evidence="4 6" id="KW-0694">RNA-binding</keyword>
<keyword evidence="6" id="KW-1003">Cell membrane</keyword>
<reference evidence="12" key="1">
    <citation type="submission" date="2010-03" db="EMBL/GenBank/DDBJ databases">
        <title>The complete genome of Mycoplasma crocodyli MP145.</title>
        <authorList>
            <person name="Glass J.I."/>
            <person name="Durkin A.S."/>
            <person name="Hostetler J."/>
            <person name="Jackson J."/>
            <person name="Johnson J."/>
            <person name="May M.A."/>
            <person name="Paralanov V."/>
            <person name="Radune D."/>
            <person name="Szczypinski B."/>
            <person name="Brown D.R."/>
        </authorList>
    </citation>
    <scope>NUCLEOTIDE SEQUENCE [LARGE SCALE GENOMIC DNA]</scope>
    <source>
        <strain evidence="12">ATCC 51981 / MP145</strain>
    </source>
</reference>
<organism evidence="11 12">
    <name type="scientific">Mycoplasma crocodyli (strain ATCC 51981 / MP145)</name>
    <dbReference type="NCBI Taxonomy" id="512564"/>
    <lineage>
        <taxon>Bacteria</taxon>
        <taxon>Bacillati</taxon>
        <taxon>Mycoplasmatota</taxon>
        <taxon>Mollicutes</taxon>
        <taxon>Mycoplasmataceae</taxon>
        <taxon>Mycoplasma</taxon>
    </lineage>
</organism>
<feature type="region of interest" description="G2" evidence="7">
    <location>
        <begin position="36"/>
        <end position="40"/>
    </location>
</feature>
<dbReference type="InterPro" id="IPR027417">
    <property type="entry name" value="P-loop_NTPase"/>
</dbReference>
<dbReference type="GO" id="GO:0003924">
    <property type="term" value="F:GTPase activity"/>
    <property type="evidence" value="ECO:0007669"/>
    <property type="project" value="UniProtKB-UniRule"/>
</dbReference>
<dbReference type="HAMAP" id="MF_00367">
    <property type="entry name" value="GTPase_Era"/>
    <property type="match status" value="1"/>
</dbReference>
<dbReference type="PANTHER" id="PTHR42698:SF1">
    <property type="entry name" value="GTPASE ERA, MITOCHONDRIAL"/>
    <property type="match status" value="1"/>
</dbReference>
<comment type="function">
    <text evidence="6">An essential GTPase that binds both GDP and GTP, with rapid nucleotide exchange. Plays a role in 16S rRNA processing and 30S ribosomal subunit biogenesis and possibly also in cell cycle regulation and energy metabolism.</text>
</comment>
<dbReference type="Proteomes" id="UP000001845">
    <property type="component" value="Chromosome"/>
</dbReference>
<dbReference type="GO" id="GO:0043024">
    <property type="term" value="F:ribosomal small subunit binding"/>
    <property type="evidence" value="ECO:0007669"/>
    <property type="project" value="TreeGrafter"/>
</dbReference>
<dbReference type="GO" id="GO:0005525">
    <property type="term" value="F:GTP binding"/>
    <property type="evidence" value="ECO:0007669"/>
    <property type="project" value="UniProtKB-UniRule"/>
</dbReference>
<evidence type="ECO:0000256" key="3">
    <source>
        <dbReference type="ARBA" id="ARBA00022741"/>
    </source>
</evidence>
<dbReference type="CDD" id="cd22534">
    <property type="entry name" value="KH-II_Era"/>
    <property type="match status" value="1"/>
</dbReference>
<evidence type="ECO:0000256" key="1">
    <source>
        <dbReference type="ARBA" id="ARBA00007921"/>
    </source>
</evidence>
<dbReference type="Gene3D" id="3.40.50.300">
    <property type="entry name" value="P-loop containing nucleotide triphosphate hydrolases"/>
    <property type="match status" value="1"/>
</dbReference>
<dbReference type="GO" id="GO:0000028">
    <property type="term" value="P:ribosomal small subunit assembly"/>
    <property type="evidence" value="ECO:0007669"/>
    <property type="project" value="TreeGrafter"/>
</dbReference>
<sequence>MKVCFCTILGRPNVGKSSLLNSILSYNLSIVTPTPQTTRDQITGVYNEEGYQIIFTDTPGIHKPINKLGEALNKNAYDTVKNNDLALFLTPADETIGKGDILILDNLKHIKNKVAVITKVDKIKGKPELIEQKLESLKEYGFNKILSTSTQNSKSIDFLISTLKEFTYEDNAYYDQDYLTDKPMRFLAKEIIRESAINSLYDELPHSIAVEIDEFIEQDEFMEIKATIFVKKDSQKGMVVGVGGKKIKEIGTSSRLKISHQFGCRVILNLNVKVAKKWVDDEKIIKKFGY</sequence>
<feature type="region of interest" description="G1" evidence="7">
    <location>
        <begin position="10"/>
        <end position="17"/>
    </location>
</feature>
<feature type="region of interest" description="G5" evidence="7">
    <location>
        <begin position="148"/>
        <end position="150"/>
    </location>
</feature>
<dbReference type="InterPro" id="IPR030388">
    <property type="entry name" value="G_ERA_dom"/>
</dbReference>
<reference key="2">
    <citation type="submission" date="2010-03" db="EMBL/GenBank/DDBJ databases">
        <authorList>
            <person name="Ma Z."/>
            <person name="Wang X."/>
            <person name="Liu H."/>
        </authorList>
    </citation>
    <scope>NUCLEOTIDE SEQUENCE</scope>
    <source>
        <strain>MP145</strain>
    </source>
</reference>
<accession>D5E4U4</accession>
<keyword evidence="6" id="KW-0472">Membrane</keyword>
<dbReference type="AlphaFoldDB" id="D5E4U4"/>
<keyword evidence="6" id="KW-0963">Cytoplasm</keyword>
<keyword evidence="3 6" id="KW-0547">Nucleotide-binding</keyword>
<dbReference type="eggNOG" id="COG1159">
    <property type="taxonomic scope" value="Bacteria"/>
</dbReference>
<evidence type="ECO:0000256" key="7">
    <source>
        <dbReference type="PROSITE-ProRule" id="PRU01050"/>
    </source>
</evidence>
<dbReference type="RefSeq" id="WP_013054678.1">
    <property type="nucleotide sequence ID" value="NC_014014.1"/>
</dbReference>
<dbReference type="NCBIfam" id="NF000908">
    <property type="entry name" value="PRK00089.1"/>
    <property type="match status" value="1"/>
</dbReference>
<evidence type="ECO:0000259" key="9">
    <source>
        <dbReference type="PROSITE" id="PS50823"/>
    </source>
</evidence>
<dbReference type="SUPFAM" id="SSF54814">
    <property type="entry name" value="Prokaryotic type KH domain (KH-domain type II)"/>
    <property type="match status" value="1"/>
</dbReference>
<dbReference type="GO" id="GO:0070181">
    <property type="term" value="F:small ribosomal subunit rRNA binding"/>
    <property type="evidence" value="ECO:0007669"/>
    <property type="project" value="UniProtKB-UniRule"/>
</dbReference>
<dbReference type="EMBL" id="CP001991">
    <property type="protein sequence ID" value="ADE19902.1"/>
    <property type="molecule type" value="Genomic_DNA"/>
</dbReference>
<comment type="subunit">
    <text evidence="6">Monomer.</text>
</comment>
<dbReference type="Pfam" id="PF01926">
    <property type="entry name" value="MMR_HSR1"/>
    <property type="match status" value="1"/>
</dbReference>
<evidence type="ECO:0000256" key="4">
    <source>
        <dbReference type="ARBA" id="ARBA00022884"/>
    </source>
</evidence>
<dbReference type="InterPro" id="IPR015946">
    <property type="entry name" value="KH_dom-like_a/b"/>
</dbReference>
<proteinExistence type="inferred from homology"/>
<comment type="subcellular location">
    <subcellularLocation>
        <location evidence="6">Cytoplasm</location>
    </subcellularLocation>
    <subcellularLocation>
        <location evidence="6">Cell membrane</location>
        <topology evidence="6">Peripheral membrane protein</topology>
    </subcellularLocation>
</comment>
<evidence type="ECO:0000259" key="10">
    <source>
        <dbReference type="PROSITE" id="PS51713"/>
    </source>
</evidence>
<dbReference type="InterPro" id="IPR006073">
    <property type="entry name" value="GTP-bd"/>
</dbReference>